<evidence type="ECO:0000313" key="3">
    <source>
        <dbReference type="Proteomes" id="UP000597762"/>
    </source>
</evidence>
<feature type="transmembrane region" description="Helical" evidence="1">
    <location>
        <begin position="168"/>
        <end position="188"/>
    </location>
</feature>
<keyword evidence="1" id="KW-1133">Transmembrane helix</keyword>
<dbReference type="EMBL" id="CAHIKZ030000440">
    <property type="protein sequence ID" value="CAE1174601.1"/>
    <property type="molecule type" value="Genomic_DNA"/>
</dbReference>
<keyword evidence="1" id="KW-0472">Membrane</keyword>
<dbReference type="Proteomes" id="UP000597762">
    <property type="component" value="Unassembled WGS sequence"/>
</dbReference>
<feature type="transmembrane region" description="Helical" evidence="1">
    <location>
        <begin position="229"/>
        <end position="245"/>
    </location>
</feature>
<keyword evidence="3" id="KW-1185">Reference proteome</keyword>
<name>A0A812BCK4_ACAPH</name>
<gene>
    <name evidence="2" type="ORF">SPHA_13170</name>
</gene>
<sequence>MNWDFLESLSILVFGSLPLFLSPLFLSSLYCSPTLSHNMCLSFFSQSLFLDCFLSFYLSFSFASFNSFAFFFLSHSLSVFLFFYHYVSPCLLSTHLTFPYLISFLSLASSLCHFYFSSSPSFPLYHPSLSLLSFYKHLSLFPLLVSSFLSSFFCHSFILSFDPCRCISFLKLSTALASPSFSLCQSFLLPLPYFVLFLLSPFHTLFFSLILPRIYLLPTHFRSPLDLRPLFYFGIFQFVSFVVLLS</sequence>
<comment type="caution">
    <text evidence="2">The sequence shown here is derived from an EMBL/GenBank/DDBJ whole genome shotgun (WGS) entry which is preliminary data.</text>
</comment>
<feature type="transmembrane region" description="Helical" evidence="1">
    <location>
        <begin position="194"/>
        <end position="217"/>
    </location>
</feature>
<organism evidence="2 3">
    <name type="scientific">Acanthosepion pharaonis</name>
    <name type="common">Pharaoh cuttlefish</name>
    <name type="synonym">Sepia pharaonis</name>
    <dbReference type="NCBI Taxonomy" id="158019"/>
    <lineage>
        <taxon>Eukaryota</taxon>
        <taxon>Metazoa</taxon>
        <taxon>Spiralia</taxon>
        <taxon>Lophotrochozoa</taxon>
        <taxon>Mollusca</taxon>
        <taxon>Cephalopoda</taxon>
        <taxon>Coleoidea</taxon>
        <taxon>Decapodiformes</taxon>
        <taxon>Sepiida</taxon>
        <taxon>Sepiina</taxon>
        <taxon>Sepiidae</taxon>
        <taxon>Acanthosepion</taxon>
    </lineage>
</organism>
<accession>A0A812BCK4</accession>
<proteinExistence type="predicted"/>
<evidence type="ECO:0000313" key="2">
    <source>
        <dbReference type="EMBL" id="CAE1174601.1"/>
    </source>
</evidence>
<dbReference type="AlphaFoldDB" id="A0A812BCK4"/>
<keyword evidence="1" id="KW-0812">Transmembrane</keyword>
<protein>
    <submittedName>
        <fullName evidence="2">Uncharacterized protein</fullName>
    </submittedName>
</protein>
<feature type="transmembrane region" description="Helical" evidence="1">
    <location>
        <begin position="98"/>
        <end position="118"/>
    </location>
</feature>
<feature type="transmembrane region" description="Helical" evidence="1">
    <location>
        <begin position="68"/>
        <end position="86"/>
    </location>
</feature>
<feature type="transmembrane region" description="Helical" evidence="1">
    <location>
        <begin position="12"/>
        <end position="31"/>
    </location>
</feature>
<reference evidence="2" key="1">
    <citation type="submission" date="2021-01" db="EMBL/GenBank/DDBJ databases">
        <authorList>
            <person name="Li R."/>
            <person name="Bekaert M."/>
        </authorList>
    </citation>
    <scope>NUCLEOTIDE SEQUENCE</scope>
    <source>
        <strain evidence="2">Farmed</strain>
    </source>
</reference>
<feature type="transmembrane region" description="Helical" evidence="1">
    <location>
        <begin position="138"/>
        <end position="161"/>
    </location>
</feature>
<evidence type="ECO:0000256" key="1">
    <source>
        <dbReference type="SAM" id="Phobius"/>
    </source>
</evidence>
<feature type="transmembrane region" description="Helical" evidence="1">
    <location>
        <begin position="43"/>
        <end position="62"/>
    </location>
</feature>